<dbReference type="AlphaFoldDB" id="A0A7K9Z5W2"/>
<dbReference type="Pfam" id="PF23227">
    <property type="entry name" value="HEAT_MROH2B_C"/>
    <property type="match status" value="1"/>
</dbReference>
<dbReference type="OrthoDB" id="9421177at2759"/>
<feature type="non-terminal residue" evidence="2">
    <location>
        <position position="1"/>
    </location>
</feature>
<dbReference type="PANTHER" id="PTHR23120">
    <property type="entry name" value="MAESTRO-RELATED HEAT DOMAIN-CONTAINING"/>
    <property type="match status" value="1"/>
</dbReference>
<name>A0A7K9Z5W2_9GALL</name>
<dbReference type="InterPro" id="IPR016024">
    <property type="entry name" value="ARM-type_fold"/>
</dbReference>
<evidence type="ECO:0000313" key="2">
    <source>
        <dbReference type="EMBL" id="NXJ16664.1"/>
    </source>
</evidence>
<evidence type="ECO:0000259" key="1">
    <source>
        <dbReference type="Pfam" id="PF23227"/>
    </source>
</evidence>
<dbReference type="PANTHER" id="PTHR23120:SF42">
    <property type="entry name" value="MAESTRO HEAT-LIKE REPEAT FAMILY MEMBER 3"/>
    <property type="match status" value="1"/>
</dbReference>
<comment type="caution">
    <text evidence="2">The sequence shown here is derived from an EMBL/GenBank/DDBJ whole genome shotgun (WGS) entry which is preliminary data.</text>
</comment>
<proteinExistence type="predicted"/>
<dbReference type="Proteomes" id="UP000522663">
    <property type="component" value="Unassembled WGS sequence"/>
</dbReference>
<evidence type="ECO:0000313" key="3">
    <source>
        <dbReference type="Proteomes" id="UP000522663"/>
    </source>
</evidence>
<feature type="domain" description="Maestro/Maestro-like HEAT-repeats" evidence="1">
    <location>
        <begin position="17"/>
        <end position="265"/>
    </location>
</feature>
<sequence>MPPTEEVLKKLCNPAVLRRFLKIRRLPILWLVLRGLDLLSRRPEMAREIQVLLPDVTETLQFTNKHTVLMALNILNKMVTHLRKRETSPFAPDLSKKLLPLFNHVSNEVRECSILLFKDLIEAVVWWQKADVKKNVHRGLLPLLFRMSDETPSIAQASGEALIACARFLKWKKLKQQAKRKKKVDIKDCLLKQGRRRVDDYLYQSVLYLRDSQASLRCEAVEFIGLALQHFNNQSEEKVNVICTALEPLQNDAHPSVRSAATGIIQRQQRQQAEPARSRPAALFCWPC</sequence>
<organism evidence="2 3">
    <name type="scientific">Odontophorus gujanensis</name>
    <name type="common">marbled wood quail</name>
    <dbReference type="NCBI Taxonomy" id="886794"/>
    <lineage>
        <taxon>Eukaryota</taxon>
        <taxon>Metazoa</taxon>
        <taxon>Chordata</taxon>
        <taxon>Craniata</taxon>
        <taxon>Vertebrata</taxon>
        <taxon>Euteleostomi</taxon>
        <taxon>Archelosauria</taxon>
        <taxon>Archosauria</taxon>
        <taxon>Dinosauria</taxon>
        <taxon>Saurischia</taxon>
        <taxon>Theropoda</taxon>
        <taxon>Coelurosauria</taxon>
        <taxon>Aves</taxon>
        <taxon>Neognathae</taxon>
        <taxon>Galloanserae</taxon>
        <taxon>Galliformes</taxon>
        <taxon>Odontophoridae</taxon>
        <taxon>Odontophorus</taxon>
    </lineage>
</organism>
<feature type="non-terminal residue" evidence="2">
    <location>
        <position position="288"/>
    </location>
</feature>
<dbReference type="InterPro" id="IPR055406">
    <property type="entry name" value="HEAT_Maestro"/>
</dbReference>
<dbReference type="EMBL" id="VXAB01014627">
    <property type="protein sequence ID" value="NXJ16664.1"/>
    <property type="molecule type" value="Genomic_DNA"/>
</dbReference>
<dbReference type="SUPFAM" id="SSF48371">
    <property type="entry name" value="ARM repeat"/>
    <property type="match status" value="1"/>
</dbReference>
<dbReference type="InterPro" id="IPR011989">
    <property type="entry name" value="ARM-like"/>
</dbReference>
<reference evidence="2 3" key="1">
    <citation type="submission" date="2019-09" db="EMBL/GenBank/DDBJ databases">
        <title>Bird 10,000 Genomes (B10K) Project - Family phase.</title>
        <authorList>
            <person name="Zhang G."/>
        </authorList>
    </citation>
    <scope>NUCLEOTIDE SEQUENCE [LARGE SCALE GENOMIC DNA]</scope>
    <source>
        <strain evidence="2">B10K-DU-001-53</strain>
        <tissue evidence="2">Muscle</tissue>
    </source>
</reference>
<accession>A0A7K9Z5W2</accession>
<dbReference type="Gene3D" id="1.25.10.10">
    <property type="entry name" value="Leucine-rich Repeat Variant"/>
    <property type="match status" value="2"/>
</dbReference>
<dbReference type="InterPro" id="IPR045206">
    <property type="entry name" value="Maestro_heat-like_prot"/>
</dbReference>
<gene>
    <name evidence="2" type="primary">Mroh7_1</name>
    <name evidence="2" type="ORF">ODOGUJ_R02654</name>
</gene>
<keyword evidence="3" id="KW-1185">Reference proteome</keyword>
<dbReference type="GO" id="GO:0005737">
    <property type="term" value="C:cytoplasm"/>
    <property type="evidence" value="ECO:0007669"/>
    <property type="project" value="TreeGrafter"/>
</dbReference>
<protein>
    <submittedName>
        <fullName evidence="2">MROH7 protein</fullName>
    </submittedName>
</protein>